<protein>
    <submittedName>
        <fullName evidence="2">Uncharacterized protein</fullName>
    </submittedName>
</protein>
<proteinExistence type="predicted"/>
<comment type="caution">
    <text evidence="2">The sequence shown here is derived from an EMBL/GenBank/DDBJ whole genome shotgun (WGS) entry which is preliminary data.</text>
</comment>
<organism evidence="2 3">
    <name type="scientific">Photobacterium leiognathi subsp. mandapamensis</name>
    <name type="common">Photobacterium mandapamensis</name>
    <dbReference type="NCBI Taxonomy" id="48408"/>
    <lineage>
        <taxon>Bacteria</taxon>
        <taxon>Pseudomonadati</taxon>
        <taxon>Pseudomonadota</taxon>
        <taxon>Gammaproteobacteria</taxon>
        <taxon>Vibrionales</taxon>
        <taxon>Vibrionaceae</taxon>
        <taxon>Photobacterium</taxon>
    </lineage>
</organism>
<dbReference type="Proteomes" id="UP000240530">
    <property type="component" value="Unassembled WGS sequence"/>
</dbReference>
<keyword evidence="1" id="KW-0812">Transmembrane</keyword>
<keyword evidence="1" id="KW-0472">Membrane</keyword>
<name>A0A2T3L003_PHOLD</name>
<gene>
    <name evidence="2" type="ORF">C0W93_01710</name>
</gene>
<feature type="transmembrane region" description="Helical" evidence="1">
    <location>
        <begin position="6"/>
        <end position="26"/>
    </location>
</feature>
<keyword evidence="1" id="KW-1133">Transmembrane helix</keyword>
<accession>A0A2T3L003</accession>
<evidence type="ECO:0000313" key="3">
    <source>
        <dbReference type="Proteomes" id="UP000240530"/>
    </source>
</evidence>
<dbReference type="EMBL" id="PYNS01000001">
    <property type="protein sequence ID" value="PSV13690.1"/>
    <property type="molecule type" value="Genomic_DNA"/>
</dbReference>
<sequence length="194" mass="21648">MEIADWISTFMALIATASAIITYVVYRTSTDPEVIVYVDTDKKRPSFVNLIIKNIGNGPAENIKFETSRALPSKAFGIEEPQDMPSLMKSGPIIDGIPYMAPNQSMIITWGQYGGLKKYIGKKPIVVTAKYMRANSKLSFSKNTSSSQLFIEAFGETDISDFNWDKQLVAELKNTNKQLHKIERKLNATSVPES</sequence>
<dbReference type="RefSeq" id="WP_107184145.1">
    <property type="nucleotide sequence ID" value="NZ_CP131572.1"/>
</dbReference>
<evidence type="ECO:0000256" key="1">
    <source>
        <dbReference type="SAM" id="Phobius"/>
    </source>
</evidence>
<dbReference type="AlphaFoldDB" id="A0A2T3L003"/>
<reference evidence="2 3" key="1">
    <citation type="submission" date="2018-03" db="EMBL/GenBank/DDBJ databases">
        <title>Whole genome sequencing of Histamine producing bacteria.</title>
        <authorList>
            <person name="Butler K."/>
        </authorList>
    </citation>
    <scope>NUCLEOTIDE SEQUENCE [LARGE SCALE GENOMIC DNA]</scope>
    <source>
        <strain evidence="2 3">Res.4.1</strain>
    </source>
</reference>
<evidence type="ECO:0000313" key="2">
    <source>
        <dbReference type="EMBL" id="PSV13690.1"/>
    </source>
</evidence>